<keyword evidence="1" id="KW-0862">Zinc</keyword>
<dbReference type="Pfam" id="PF04434">
    <property type="entry name" value="SWIM"/>
    <property type="match status" value="1"/>
</dbReference>
<feature type="compositionally biased region" description="Polar residues" evidence="2">
    <location>
        <begin position="404"/>
        <end position="418"/>
    </location>
</feature>
<dbReference type="GO" id="GO:0008270">
    <property type="term" value="F:zinc ion binding"/>
    <property type="evidence" value="ECO:0007669"/>
    <property type="project" value="UniProtKB-KW"/>
</dbReference>
<keyword evidence="5" id="KW-1185">Reference proteome</keyword>
<dbReference type="AlphaFoldDB" id="A0A9Q1JFI0"/>
<dbReference type="InterPro" id="IPR007527">
    <property type="entry name" value="Znf_SWIM"/>
</dbReference>
<evidence type="ECO:0000256" key="2">
    <source>
        <dbReference type="SAM" id="MobiDB-lite"/>
    </source>
</evidence>
<evidence type="ECO:0000259" key="3">
    <source>
        <dbReference type="PROSITE" id="PS50966"/>
    </source>
</evidence>
<organism evidence="4 5">
    <name type="scientific">Carnegiea gigantea</name>
    <dbReference type="NCBI Taxonomy" id="171969"/>
    <lineage>
        <taxon>Eukaryota</taxon>
        <taxon>Viridiplantae</taxon>
        <taxon>Streptophyta</taxon>
        <taxon>Embryophyta</taxon>
        <taxon>Tracheophyta</taxon>
        <taxon>Spermatophyta</taxon>
        <taxon>Magnoliopsida</taxon>
        <taxon>eudicotyledons</taxon>
        <taxon>Gunneridae</taxon>
        <taxon>Pentapetalae</taxon>
        <taxon>Caryophyllales</taxon>
        <taxon>Cactineae</taxon>
        <taxon>Cactaceae</taxon>
        <taxon>Cactoideae</taxon>
        <taxon>Echinocereeae</taxon>
        <taxon>Carnegiea</taxon>
    </lineage>
</organism>
<accession>A0A9Q1JFI0</accession>
<comment type="caution">
    <text evidence="4">The sequence shown here is derived from an EMBL/GenBank/DDBJ whole genome shotgun (WGS) entry which is preliminary data.</text>
</comment>
<feature type="region of interest" description="Disordered" evidence="2">
    <location>
        <begin position="336"/>
        <end position="365"/>
    </location>
</feature>
<keyword evidence="1" id="KW-0479">Metal-binding</keyword>
<dbReference type="Proteomes" id="UP001153076">
    <property type="component" value="Unassembled WGS sequence"/>
</dbReference>
<reference evidence="4" key="1">
    <citation type="submission" date="2022-04" db="EMBL/GenBank/DDBJ databases">
        <title>Carnegiea gigantea Genome sequencing and assembly v2.</title>
        <authorList>
            <person name="Copetti D."/>
            <person name="Sanderson M.J."/>
            <person name="Burquez A."/>
            <person name="Wojciechowski M.F."/>
        </authorList>
    </citation>
    <scope>NUCLEOTIDE SEQUENCE</scope>
    <source>
        <strain evidence="4">SGP5-SGP5p</strain>
        <tissue evidence="4">Aerial part</tissue>
    </source>
</reference>
<gene>
    <name evidence="4" type="ORF">Cgig2_009798</name>
</gene>
<protein>
    <recommendedName>
        <fullName evidence="3">SWIM-type domain-containing protein</fullName>
    </recommendedName>
</protein>
<feature type="domain" description="SWIM-type" evidence="3">
    <location>
        <begin position="248"/>
        <end position="280"/>
    </location>
</feature>
<evidence type="ECO:0000313" key="4">
    <source>
        <dbReference type="EMBL" id="KAJ8419659.1"/>
    </source>
</evidence>
<feature type="region of interest" description="Disordered" evidence="2">
    <location>
        <begin position="389"/>
        <end position="418"/>
    </location>
</feature>
<dbReference type="OrthoDB" id="1696989at2759"/>
<dbReference type="PANTHER" id="PTHR31973">
    <property type="entry name" value="POLYPROTEIN, PUTATIVE-RELATED"/>
    <property type="match status" value="1"/>
</dbReference>
<proteinExistence type="predicted"/>
<name>A0A9Q1JFI0_9CARY</name>
<evidence type="ECO:0000313" key="5">
    <source>
        <dbReference type="Proteomes" id="UP001153076"/>
    </source>
</evidence>
<dbReference type="EMBL" id="JAKOGI010004637">
    <property type="protein sequence ID" value="KAJ8419659.1"/>
    <property type="molecule type" value="Genomic_DNA"/>
</dbReference>
<dbReference type="PANTHER" id="PTHR31973:SF187">
    <property type="entry name" value="MUTATOR TRANSPOSASE MUDRA PROTEIN"/>
    <property type="match status" value="1"/>
</dbReference>
<dbReference type="PROSITE" id="PS50966">
    <property type="entry name" value="ZF_SWIM"/>
    <property type="match status" value="1"/>
</dbReference>
<keyword evidence="1" id="KW-0863">Zinc-finger</keyword>
<evidence type="ECO:0000256" key="1">
    <source>
        <dbReference type="PROSITE-ProRule" id="PRU00325"/>
    </source>
</evidence>
<sequence>MTLGHEDADGNEGHLIVRKHICDRTEANKSASSRWVATDLLSYYRANSNATVENMEDFIMTKSIRGSPHDSYGLGWEQWALDARENSSTYTTMSDRHKLQGAWFHCFFYIAANAYSSFVNLKAMDEIKNKEPVTYLWLRDNEPLEHWARFKFDVNLKCADNTNNFMESFNNAITKVRGKPMVTMLKEIRKLVGARFNKRFQNASFWEGKVTPFVGKKLRLIEEESRNCLSVVHAGKEEFDVVEGCTNFTVKLEDQFCDCKRWQIIGLHCKHRVRCILRMKGKLEDYCAPWFSTENYRKLYDNIIYPISDPCMWGETNLPTLDPPFELRKKGRLEKHEGRESQSWSQVPQAEGQGSRHLSGTKRCRQCKDDSGRLVERYKRKNITSRRLVGRPRKTLRATPGTPVGTSTSIVAPLSQTS</sequence>